<protein>
    <recommendedName>
        <fullName evidence="3">PepSY domain-containing protein</fullName>
    </recommendedName>
</protein>
<gene>
    <name evidence="1" type="ORF">ACFSXZ_28825</name>
</gene>
<evidence type="ECO:0000313" key="2">
    <source>
        <dbReference type="Proteomes" id="UP001597417"/>
    </source>
</evidence>
<dbReference type="EMBL" id="JBHUKR010000017">
    <property type="protein sequence ID" value="MFD2420342.1"/>
    <property type="molecule type" value="Genomic_DNA"/>
</dbReference>
<sequence length="160" mass="17354">MPGTGPVRTMPEAAAAAQRFAAAQGLHVGEVMQFSNGYYVELLDPSGHGATEVLVDPQSGDVRVEEGPAMMWNTRYGMMPANQPAPAAIAPEQAQRIADQWLRGNQPGLHAADATAFPGYYTLHTQHDDRIVGMLSVNGQNGAVWYHTWHGQFIAMQEQP</sequence>
<evidence type="ECO:0000313" key="1">
    <source>
        <dbReference type="EMBL" id="MFD2420342.1"/>
    </source>
</evidence>
<reference evidence="2" key="1">
    <citation type="journal article" date="2019" name="Int. J. Syst. Evol. Microbiol.">
        <title>The Global Catalogue of Microorganisms (GCM) 10K type strain sequencing project: providing services to taxonomists for standard genome sequencing and annotation.</title>
        <authorList>
            <consortium name="The Broad Institute Genomics Platform"/>
            <consortium name="The Broad Institute Genome Sequencing Center for Infectious Disease"/>
            <person name="Wu L."/>
            <person name="Ma J."/>
        </authorList>
    </citation>
    <scope>NUCLEOTIDE SEQUENCE [LARGE SCALE GENOMIC DNA]</scope>
    <source>
        <strain evidence="2">CGMCC 4.7645</strain>
    </source>
</reference>
<dbReference type="Proteomes" id="UP001597417">
    <property type="component" value="Unassembled WGS sequence"/>
</dbReference>
<keyword evidence="2" id="KW-1185">Reference proteome</keyword>
<name>A0ABW5G0H5_9PSEU</name>
<accession>A0ABW5G0H5</accession>
<proteinExistence type="predicted"/>
<organism evidence="1 2">
    <name type="scientific">Amycolatopsis pigmentata</name>
    <dbReference type="NCBI Taxonomy" id="450801"/>
    <lineage>
        <taxon>Bacteria</taxon>
        <taxon>Bacillati</taxon>
        <taxon>Actinomycetota</taxon>
        <taxon>Actinomycetes</taxon>
        <taxon>Pseudonocardiales</taxon>
        <taxon>Pseudonocardiaceae</taxon>
        <taxon>Amycolatopsis</taxon>
    </lineage>
</organism>
<evidence type="ECO:0008006" key="3">
    <source>
        <dbReference type="Google" id="ProtNLM"/>
    </source>
</evidence>
<dbReference type="RefSeq" id="WP_378268365.1">
    <property type="nucleotide sequence ID" value="NZ_JBHUKR010000017.1"/>
</dbReference>
<comment type="caution">
    <text evidence="1">The sequence shown here is derived from an EMBL/GenBank/DDBJ whole genome shotgun (WGS) entry which is preliminary data.</text>
</comment>